<gene>
    <name evidence="4" type="ORF">BS101_14460</name>
</gene>
<accession>A0A1L5FA25</accession>
<dbReference type="AlphaFoldDB" id="A0A1L5FA25"/>
<protein>
    <recommendedName>
        <fullName evidence="3">Proteinase inhibitor I42 chagasin domain-containing protein</fullName>
    </recommendedName>
</protein>
<keyword evidence="2" id="KW-0789">Thiol protease inhibitor</keyword>
<evidence type="ECO:0000256" key="1">
    <source>
        <dbReference type="ARBA" id="ARBA00022690"/>
    </source>
</evidence>
<dbReference type="SUPFAM" id="SSF141066">
    <property type="entry name" value="ICP-like"/>
    <property type="match status" value="1"/>
</dbReference>
<dbReference type="PANTHER" id="PTHR36530:SF1">
    <property type="entry name" value="AMOEBIASIN-1"/>
    <property type="match status" value="1"/>
</dbReference>
<dbReference type="Gene3D" id="2.60.40.2020">
    <property type="match status" value="1"/>
</dbReference>
<sequence length="248" mass="28436">MNKFKKQLFISITYVFSILLLLNTVVFSAAPEYENLEREHIENWKSLPLREDVDENKVWKINFKSLVYKSKINDSSIFILDDCYNKVETEVALSDDYKQVEISPINNYKPSHSYVLYVLDKADSSNIKKGICMPFTINSNATKIDESFNNQSITLKKGETLQLTLPDDGYDGGYSWQSVSTGSSIIKNTEHINIIYSLYPQACPGAGLRDRWLFQAINTGKTSIQFKYSREWDSNSTINTFKLSVNVK</sequence>
<reference evidence="4 5" key="1">
    <citation type="submission" date="2016-12" db="EMBL/GenBank/DDBJ databases">
        <title>Complete genome sequence of Clostridium kluyveri JZZ isolated from the pit mud of a Chinese flavor liquor-making factory.</title>
        <authorList>
            <person name="Wang Y."/>
        </authorList>
    </citation>
    <scope>NUCLEOTIDE SEQUENCE [LARGE SCALE GENOMIC DNA]</scope>
    <source>
        <strain evidence="4 5">JZZ</strain>
    </source>
</reference>
<evidence type="ECO:0000313" key="4">
    <source>
        <dbReference type="EMBL" id="APM39849.1"/>
    </source>
</evidence>
<dbReference type="InterPro" id="IPR036331">
    <property type="entry name" value="Chagasin-like_sf"/>
</dbReference>
<evidence type="ECO:0000256" key="2">
    <source>
        <dbReference type="ARBA" id="ARBA00022704"/>
    </source>
</evidence>
<organism evidence="4 5">
    <name type="scientific">Clostridium kluyveri</name>
    <dbReference type="NCBI Taxonomy" id="1534"/>
    <lineage>
        <taxon>Bacteria</taxon>
        <taxon>Bacillati</taxon>
        <taxon>Bacillota</taxon>
        <taxon>Clostridia</taxon>
        <taxon>Eubacteriales</taxon>
        <taxon>Clostridiaceae</taxon>
        <taxon>Clostridium</taxon>
    </lineage>
</organism>
<evidence type="ECO:0000259" key="3">
    <source>
        <dbReference type="Pfam" id="PF09394"/>
    </source>
</evidence>
<dbReference type="Pfam" id="PF09394">
    <property type="entry name" value="Inhibitor_I42"/>
    <property type="match status" value="1"/>
</dbReference>
<dbReference type="PANTHER" id="PTHR36530">
    <property type="entry name" value="INHIBITOR OF CYSTEINE PEPTIDASE"/>
    <property type="match status" value="1"/>
</dbReference>
<dbReference type="GO" id="GO:0004869">
    <property type="term" value="F:cysteine-type endopeptidase inhibitor activity"/>
    <property type="evidence" value="ECO:0007669"/>
    <property type="project" value="UniProtKB-KW"/>
</dbReference>
<dbReference type="InterPro" id="IPR018990">
    <property type="entry name" value="Prot_inh_I42_chagasin"/>
</dbReference>
<keyword evidence="1" id="KW-0646">Protease inhibitor</keyword>
<evidence type="ECO:0000313" key="5">
    <source>
        <dbReference type="Proteomes" id="UP000184604"/>
    </source>
</evidence>
<name>A0A1L5FA25_CLOKL</name>
<dbReference type="Proteomes" id="UP000184604">
    <property type="component" value="Chromosome"/>
</dbReference>
<dbReference type="EMBL" id="CP018335">
    <property type="protein sequence ID" value="APM39849.1"/>
    <property type="molecule type" value="Genomic_DNA"/>
</dbReference>
<dbReference type="RefSeq" id="WP_073539464.1">
    <property type="nucleotide sequence ID" value="NZ_CP018335.1"/>
</dbReference>
<dbReference type="InterPro" id="IPR052781">
    <property type="entry name" value="Cys_protease_inhibitor_I42"/>
</dbReference>
<feature type="domain" description="Proteinase inhibitor I42 chagasin" evidence="3">
    <location>
        <begin position="154"/>
        <end position="245"/>
    </location>
</feature>
<proteinExistence type="predicted"/>